<dbReference type="InterPro" id="IPR036834">
    <property type="entry name" value="Bcl-2-like_sf"/>
</dbReference>
<keyword evidence="1" id="KW-0597">Phosphoprotein</keyword>
<name>A0A6P7WYR5_9AMPH</name>
<dbReference type="KEGG" id="muo:115459705"/>
<protein>
    <submittedName>
        <fullName evidence="5">Uncharacterized protein C6orf222-like</fullName>
    </submittedName>
</protein>
<dbReference type="SUPFAM" id="SSF56854">
    <property type="entry name" value="Bcl-2 inhibitors of programmed cell death"/>
    <property type="match status" value="1"/>
</dbReference>
<evidence type="ECO:0000313" key="4">
    <source>
        <dbReference type="Proteomes" id="UP000515156"/>
    </source>
</evidence>
<evidence type="ECO:0000256" key="3">
    <source>
        <dbReference type="SAM" id="MobiDB-lite"/>
    </source>
</evidence>
<dbReference type="Pfam" id="PF15661">
    <property type="entry name" value="CF222"/>
    <property type="match status" value="1"/>
</dbReference>
<organism evidence="4 5">
    <name type="scientific">Microcaecilia unicolor</name>
    <dbReference type="NCBI Taxonomy" id="1415580"/>
    <lineage>
        <taxon>Eukaryota</taxon>
        <taxon>Metazoa</taxon>
        <taxon>Chordata</taxon>
        <taxon>Craniata</taxon>
        <taxon>Vertebrata</taxon>
        <taxon>Euteleostomi</taxon>
        <taxon>Amphibia</taxon>
        <taxon>Gymnophiona</taxon>
        <taxon>Siphonopidae</taxon>
        <taxon>Microcaecilia</taxon>
    </lineage>
</organism>
<dbReference type="AlphaFoldDB" id="A0A6P7WYR5"/>
<gene>
    <name evidence="5" type="primary">LOC115459705</name>
</gene>
<dbReference type="GO" id="GO:2001236">
    <property type="term" value="P:regulation of extrinsic apoptotic signaling pathway"/>
    <property type="evidence" value="ECO:0007669"/>
    <property type="project" value="TreeGrafter"/>
</dbReference>
<dbReference type="Proteomes" id="UP000515156">
    <property type="component" value="Unplaced"/>
</dbReference>
<dbReference type="InterPro" id="IPR031362">
    <property type="entry name" value="BNIP5"/>
</dbReference>
<dbReference type="PANTHER" id="PTHR14965">
    <property type="entry name" value="SI:CH73-248E21.1"/>
    <property type="match status" value="1"/>
</dbReference>
<evidence type="ECO:0000256" key="1">
    <source>
        <dbReference type="ARBA" id="ARBA00022553"/>
    </source>
</evidence>
<keyword evidence="2" id="KW-0053">Apoptosis</keyword>
<dbReference type="InParanoid" id="A0A6P7WYR5"/>
<accession>A0A6P7WYR5</accession>
<feature type="compositionally biased region" description="Basic and acidic residues" evidence="3">
    <location>
        <begin position="60"/>
        <end position="80"/>
    </location>
</feature>
<dbReference type="RefSeq" id="XP_030045368.1">
    <property type="nucleotide sequence ID" value="XM_030189508.1"/>
</dbReference>
<sequence length="379" mass="43127">MEGGKFLSLDQQEAKKVLEIYVRRTLSNYEGKTRRQERTSKRVKKLQRSESDYVQYGRRKTAEQTVRRERESPAEWKEPAKVPASGKQEEKENVPTNADKGSLSVKKEKKQTSWLKTIFSFFSKKKEEGIKKTNERDHAPGYVEQERTVGSLGPGKSLKKRTSLRRVISNKQNAPEEDKGSSSEAAAKVAGKPKRPNFLPLQQVHKPARIGKENSDIYCNKVSEEIELIVQEKEALQDGNRKQSMDGDLPDEGELQTEALIRKIAALLQRKGDQWNQKIRDDPKLNSFFQDMSYSTFKQLADVYLDKEVKSTVGERTPEEMKFAFSVHLTAKVAGICNYPVSRVMGFGKQYLEDTFSQFYCKQGWGGATGKREGIASPD</sequence>
<keyword evidence="4" id="KW-1185">Reference proteome</keyword>
<evidence type="ECO:0000313" key="5">
    <source>
        <dbReference type="RefSeq" id="XP_030045368.1"/>
    </source>
</evidence>
<dbReference type="GO" id="GO:0006915">
    <property type="term" value="P:apoptotic process"/>
    <property type="evidence" value="ECO:0007669"/>
    <property type="project" value="UniProtKB-KW"/>
</dbReference>
<dbReference type="PANTHER" id="PTHR14965:SF9">
    <property type="entry name" value="APOPTOSIS FACILITATOR BCL-2-LIKE PROTEIN 14"/>
    <property type="match status" value="1"/>
</dbReference>
<feature type="region of interest" description="Disordered" evidence="3">
    <location>
        <begin position="30"/>
        <end position="110"/>
    </location>
</feature>
<feature type="compositionally biased region" description="Basic and acidic residues" evidence="3">
    <location>
        <begin position="31"/>
        <end position="40"/>
    </location>
</feature>
<evidence type="ECO:0000256" key="2">
    <source>
        <dbReference type="ARBA" id="ARBA00022703"/>
    </source>
</evidence>
<dbReference type="OrthoDB" id="9948726at2759"/>
<dbReference type="GeneID" id="115459705"/>
<proteinExistence type="predicted"/>
<reference evidence="5" key="1">
    <citation type="submission" date="2025-08" db="UniProtKB">
        <authorList>
            <consortium name="RefSeq"/>
        </authorList>
    </citation>
    <scope>IDENTIFICATION</scope>
</reference>
<feature type="compositionally biased region" description="Basic and acidic residues" evidence="3">
    <location>
        <begin position="126"/>
        <end position="147"/>
    </location>
</feature>
<feature type="region of interest" description="Disordered" evidence="3">
    <location>
        <begin position="126"/>
        <end position="198"/>
    </location>
</feature>